<protein>
    <recommendedName>
        <fullName evidence="6">tRNA(Ile)-lysidine synthase</fullName>
        <ecNumber evidence="6">6.3.4.19</ecNumber>
    </recommendedName>
    <alternativeName>
        <fullName evidence="6">tRNA(Ile)-2-lysyl-cytidine synthase</fullName>
    </alternativeName>
    <alternativeName>
        <fullName evidence="6">tRNA(Ile)-lysidine synthetase</fullName>
    </alternativeName>
</protein>
<proteinExistence type="inferred from homology"/>
<dbReference type="GO" id="GO:0032267">
    <property type="term" value="F:tRNA(Ile)-lysidine synthase activity"/>
    <property type="evidence" value="ECO:0007669"/>
    <property type="project" value="UniProtKB-EC"/>
</dbReference>
<evidence type="ECO:0000256" key="6">
    <source>
        <dbReference type="HAMAP-Rule" id="MF_01161"/>
    </source>
</evidence>
<evidence type="ECO:0000256" key="5">
    <source>
        <dbReference type="ARBA" id="ARBA00048539"/>
    </source>
</evidence>
<keyword evidence="2 6" id="KW-0819">tRNA processing</keyword>
<sequence length="419" mass="48809">MINKKEIFQFLTLTIRSEKVLLAISGGADSILLLHMIHQWTLTSKLNTKIAVCHVDHNIRYQSSQDSVFVRKICSNMNIPIFVKTIEWKESPPTSNIQSRCRTKRYKILEGMCNTKNIKYLLTGHHRDDNIETFLLNLERGSGIDGLSSIARCKKISKDLTILRPLLNIGKEDIYSYLKAHNFDWIEDPSNTNTKYKRNFLRKIIDTESLTLKNRILNTISHIQNSMYTVYHYAYIEMQKIITVNHGFITIEISSFVKLPQEIQSRILMWCIQVIGGKPYKPKYTTLQRILSSEKISLTISSCYVKKTKKELKILKEYQHITDVIEILPNGTILWDKRFTITNNSTTTLSVTRNSVEYINSEHKTLYTENVLLTMPIAIIEQKTILLINHLSGIRITFNFYSLLHNIHPWFMENIEHPN</sequence>
<feature type="domain" description="tRNA(Ile)-lysidine/2-thiocytidine synthase N-terminal" evidence="7">
    <location>
        <begin position="19"/>
        <end position="203"/>
    </location>
</feature>
<evidence type="ECO:0000313" key="9">
    <source>
        <dbReference type="Proteomes" id="UP000018951"/>
    </source>
</evidence>
<reference evidence="8 9" key="1">
    <citation type="journal article" date="2013" name="PLoS ONE">
        <title>Bacterial endosymbiosis in a chordate host: long-term co-evolution and conservation of secondary metabolism.</title>
        <authorList>
            <person name="Kwan J.C."/>
            <person name="Schmidt E.W."/>
        </authorList>
    </citation>
    <scope>NUCLEOTIDE SEQUENCE [LARGE SCALE GENOMIC DNA]</scope>
    <source>
        <strain evidence="9">L6</strain>
    </source>
</reference>
<comment type="similarity">
    <text evidence="6">Belongs to the tRNA(Ile)-lysidine synthase family.</text>
</comment>
<dbReference type="PANTHER" id="PTHR43033">
    <property type="entry name" value="TRNA(ILE)-LYSIDINE SYNTHASE-RELATED"/>
    <property type="match status" value="1"/>
</dbReference>
<keyword evidence="1 6" id="KW-0436">Ligase</keyword>
<name>W2UZV2_9RICK</name>
<dbReference type="GO" id="GO:0005737">
    <property type="term" value="C:cytoplasm"/>
    <property type="evidence" value="ECO:0007669"/>
    <property type="project" value="UniProtKB-SubCell"/>
</dbReference>
<dbReference type="STRING" id="1401685.P857_856"/>
<evidence type="ECO:0000259" key="7">
    <source>
        <dbReference type="Pfam" id="PF01171"/>
    </source>
</evidence>
<evidence type="ECO:0000256" key="3">
    <source>
        <dbReference type="ARBA" id="ARBA00022741"/>
    </source>
</evidence>
<dbReference type="InterPro" id="IPR011063">
    <property type="entry name" value="TilS/TtcA_N"/>
</dbReference>
<dbReference type="PATRIC" id="fig|1401685.3.peg.91"/>
<feature type="binding site" evidence="6">
    <location>
        <begin position="25"/>
        <end position="30"/>
    </location>
    <ligand>
        <name>ATP</name>
        <dbReference type="ChEBI" id="CHEBI:30616"/>
    </ligand>
</feature>
<dbReference type="Pfam" id="PF01171">
    <property type="entry name" value="ATP_bind_3"/>
    <property type="match status" value="1"/>
</dbReference>
<keyword evidence="3 6" id="KW-0547">Nucleotide-binding</keyword>
<keyword evidence="9" id="KW-1185">Reference proteome</keyword>
<dbReference type="InterPro" id="IPR012094">
    <property type="entry name" value="tRNA_Ile_lys_synt"/>
</dbReference>
<dbReference type="GO" id="GO:0005524">
    <property type="term" value="F:ATP binding"/>
    <property type="evidence" value="ECO:0007669"/>
    <property type="project" value="UniProtKB-UniRule"/>
</dbReference>
<dbReference type="GO" id="GO:0006400">
    <property type="term" value="P:tRNA modification"/>
    <property type="evidence" value="ECO:0007669"/>
    <property type="project" value="UniProtKB-UniRule"/>
</dbReference>
<evidence type="ECO:0000313" key="8">
    <source>
        <dbReference type="EMBL" id="ETO91686.1"/>
    </source>
</evidence>
<dbReference type="HAMAP" id="MF_01161">
    <property type="entry name" value="tRNA_Ile_lys_synt"/>
    <property type="match status" value="1"/>
</dbReference>
<dbReference type="EC" id="6.3.4.19" evidence="6"/>
<dbReference type="CDD" id="cd01992">
    <property type="entry name" value="TilS_N"/>
    <property type="match status" value="1"/>
</dbReference>
<evidence type="ECO:0000256" key="4">
    <source>
        <dbReference type="ARBA" id="ARBA00022840"/>
    </source>
</evidence>
<comment type="catalytic activity">
    <reaction evidence="5 6">
        <text>cytidine(34) in tRNA(Ile2) + L-lysine + ATP = lysidine(34) in tRNA(Ile2) + AMP + diphosphate + H(+)</text>
        <dbReference type="Rhea" id="RHEA:43744"/>
        <dbReference type="Rhea" id="RHEA-COMP:10625"/>
        <dbReference type="Rhea" id="RHEA-COMP:10670"/>
        <dbReference type="ChEBI" id="CHEBI:15378"/>
        <dbReference type="ChEBI" id="CHEBI:30616"/>
        <dbReference type="ChEBI" id="CHEBI:32551"/>
        <dbReference type="ChEBI" id="CHEBI:33019"/>
        <dbReference type="ChEBI" id="CHEBI:82748"/>
        <dbReference type="ChEBI" id="CHEBI:83665"/>
        <dbReference type="ChEBI" id="CHEBI:456215"/>
        <dbReference type="EC" id="6.3.4.19"/>
    </reaction>
</comment>
<dbReference type="AlphaFoldDB" id="W2UZV2"/>
<dbReference type="EMBL" id="AXCJ01000001">
    <property type="protein sequence ID" value="ETO91686.1"/>
    <property type="molecule type" value="Genomic_DNA"/>
</dbReference>
<dbReference type="InterPro" id="IPR012795">
    <property type="entry name" value="tRNA_Ile_lys_synt_N"/>
</dbReference>
<comment type="caution">
    <text evidence="8">The sequence shown here is derived from an EMBL/GenBank/DDBJ whole genome shotgun (WGS) entry which is preliminary data.</text>
</comment>
<dbReference type="NCBIfam" id="TIGR02432">
    <property type="entry name" value="lysidine_TilS_N"/>
    <property type="match status" value="1"/>
</dbReference>
<keyword evidence="4 6" id="KW-0067">ATP-binding</keyword>
<comment type="subcellular location">
    <subcellularLocation>
        <location evidence="6">Cytoplasm</location>
    </subcellularLocation>
</comment>
<gene>
    <name evidence="6 8" type="primary">tilS</name>
    <name evidence="8" type="ORF">P857_856</name>
</gene>
<dbReference type="InterPro" id="IPR014729">
    <property type="entry name" value="Rossmann-like_a/b/a_fold"/>
</dbReference>
<dbReference type="PANTHER" id="PTHR43033:SF1">
    <property type="entry name" value="TRNA(ILE)-LYSIDINE SYNTHASE-RELATED"/>
    <property type="match status" value="1"/>
</dbReference>
<dbReference type="Proteomes" id="UP000018951">
    <property type="component" value="Unassembled WGS sequence"/>
</dbReference>
<comment type="domain">
    <text evidence="6">The N-terminal region contains the highly conserved SGGXDS motif, predicted to be a P-loop motif involved in ATP binding.</text>
</comment>
<evidence type="ECO:0000256" key="1">
    <source>
        <dbReference type="ARBA" id="ARBA00022598"/>
    </source>
</evidence>
<dbReference type="Gene3D" id="3.40.50.620">
    <property type="entry name" value="HUPs"/>
    <property type="match status" value="1"/>
</dbReference>
<organism evidence="8 9">
    <name type="scientific">Candidatus Xenolissoclinum pacificiensis L6</name>
    <dbReference type="NCBI Taxonomy" id="1401685"/>
    <lineage>
        <taxon>Bacteria</taxon>
        <taxon>Pseudomonadati</taxon>
        <taxon>Pseudomonadota</taxon>
        <taxon>Alphaproteobacteria</taxon>
        <taxon>Rickettsiales</taxon>
        <taxon>Anaplasmataceae</taxon>
        <taxon>Candidatus Xenolissoclinum</taxon>
    </lineage>
</organism>
<dbReference type="SUPFAM" id="SSF52402">
    <property type="entry name" value="Adenine nucleotide alpha hydrolases-like"/>
    <property type="match status" value="1"/>
</dbReference>
<accession>W2UZV2</accession>
<evidence type="ECO:0000256" key="2">
    <source>
        <dbReference type="ARBA" id="ARBA00022694"/>
    </source>
</evidence>
<keyword evidence="6" id="KW-0963">Cytoplasm</keyword>
<comment type="function">
    <text evidence="6">Ligates lysine onto the cytidine present at position 34 of the AUA codon-specific tRNA(Ile) that contains the anticodon CAU, in an ATP-dependent manner. Cytidine is converted to lysidine, thus changing the amino acid specificity of the tRNA from methionine to isoleucine.</text>
</comment>